<dbReference type="InterPro" id="IPR051121">
    <property type="entry name" value="FAH"/>
</dbReference>
<dbReference type="SUPFAM" id="SSF56529">
    <property type="entry name" value="FAH"/>
    <property type="match status" value="1"/>
</dbReference>
<dbReference type="PANTHER" id="PTHR42796:SF4">
    <property type="entry name" value="FUMARYLACETOACETATE HYDROLASE DOMAIN-CONTAINING PROTEIN 2A"/>
    <property type="match status" value="1"/>
</dbReference>
<comment type="caution">
    <text evidence="4">The sequence shown here is derived from an EMBL/GenBank/DDBJ whole genome shotgun (WGS) entry which is preliminary data.</text>
</comment>
<organism evidence="4 5">
    <name type="scientific">Halorubrum persicum</name>
    <dbReference type="NCBI Taxonomy" id="1383844"/>
    <lineage>
        <taxon>Archaea</taxon>
        <taxon>Methanobacteriati</taxon>
        <taxon>Methanobacteriota</taxon>
        <taxon>Stenosarchaea group</taxon>
        <taxon>Halobacteria</taxon>
        <taxon>Halobacteriales</taxon>
        <taxon>Haloferacaceae</taxon>
        <taxon>Halorubrum</taxon>
    </lineage>
</organism>
<dbReference type="GO" id="GO:0003824">
    <property type="term" value="F:catalytic activity"/>
    <property type="evidence" value="ECO:0007669"/>
    <property type="project" value="InterPro"/>
</dbReference>
<dbReference type="InterPro" id="IPR011234">
    <property type="entry name" value="Fumarylacetoacetase-like_C"/>
</dbReference>
<dbReference type="GO" id="GO:0046872">
    <property type="term" value="F:metal ion binding"/>
    <property type="evidence" value="ECO:0007669"/>
    <property type="project" value="UniProtKB-KW"/>
</dbReference>
<dbReference type="Gene3D" id="3.90.850.10">
    <property type="entry name" value="Fumarylacetoacetase-like, C-terminal domain"/>
    <property type="match status" value="1"/>
</dbReference>
<comment type="similarity">
    <text evidence="1">Belongs to the FAH family.</text>
</comment>
<dbReference type="PANTHER" id="PTHR42796">
    <property type="entry name" value="FUMARYLACETOACETATE HYDROLASE DOMAIN-CONTAINING PROTEIN 2A-RELATED"/>
    <property type="match status" value="1"/>
</dbReference>
<dbReference type="Proteomes" id="UP000222824">
    <property type="component" value="Unassembled WGS sequence"/>
</dbReference>
<dbReference type="AlphaFoldDB" id="A0A2G1WGR3"/>
<dbReference type="InterPro" id="IPR036663">
    <property type="entry name" value="Fumarylacetoacetase_C_sf"/>
</dbReference>
<evidence type="ECO:0000256" key="2">
    <source>
        <dbReference type="ARBA" id="ARBA00022723"/>
    </source>
</evidence>
<dbReference type="Pfam" id="PF01557">
    <property type="entry name" value="FAA_hydrolase"/>
    <property type="match status" value="1"/>
</dbReference>
<evidence type="ECO:0000256" key="1">
    <source>
        <dbReference type="ARBA" id="ARBA00010211"/>
    </source>
</evidence>
<keyword evidence="5" id="KW-1185">Reference proteome</keyword>
<protein>
    <recommendedName>
        <fullName evidence="3">Fumarylacetoacetase-like C-terminal domain-containing protein</fullName>
    </recommendedName>
</protein>
<evidence type="ECO:0000259" key="3">
    <source>
        <dbReference type="Pfam" id="PF01557"/>
    </source>
</evidence>
<dbReference type="EMBL" id="NHOA01000116">
    <property type="protein sequence ID" value="PHQ38150.1"/>
    <property type="molecule type" value="Genomic_DNA"/>
</dbReference>
<feature type="domain" description="Fumarylacetoacetase-like C-terminal" evidence="3">
    <location>
        <begin position="39"/>
        <end position="241"/>
    </location>
</feature>
<accession>A0A2G1WGR3</accession>
<keyword evidence="2" id="KW-0479">Metal-binding</keyword>
<evidence type="ECO:0000313" key="5">
    <source>
        <dbReference type="Proteomes" id="UP000222824"/>
    </source>
</evidence>
<gene>
    <name evidence="4" type="ORF">DJ69_13085</name>
</gene>
<reference evidence="4 5" key="1">
    <citation type="journal article" date="2014" name="Front. Microbiol.">
        <title>Population and genomic analysis of the genus Halorubrum.</title>
        <authorList>
            <person name="Fullmer M.S."/>
            <person name="Soucy S.M."/>
            <person name="Swithers K.S."/>
            <person name="Makkay A.M."/>
            <person name="Wheeler R."/>
            <person name="Ventosa A."/>
            <person name="Gogarten J.P."/>
            <person name="Papke R.T."/>
        </authorList>
    </citation>
    <scope>NUCLEOTIDE SEQUENCE [LARGE SCALE GENOMIC DNA]</scope>
    <source>
        <strain evidence="4 5">C49</strain>
    </source>
</reference>
<sequence>MNSLVFLSRNNKNLSDRYNRVAEPILVVNFPKDQIGKFVALGGTFQTHQQETERTYRWPDLWVVPDEAVINENETIRIPDRVEKIKPGAEITAVIGEGIYEADEEEAWNAIKGFTISNDVTASGDWPGWSDPDHGMITGVGYKLLPTFSPVLSEYVDRDAETTYDDLDVEIRVDGETTVSGSTEQMAFSIPEMVSFASNICKLHENDLVALGDPGNPTNFLDDADSVTCEIEGIGKLTNPIERV</sequence>
<dbReference type="GO" id="GO:0044281">
    <property type="term" value="P:small molecule metabolic process"/>
    <property type="evidence" value="ECO:0007669"/>
    <property type="project" value="UniProtKB-ARBA"/>
</dbReference>
<proteinExistence type="inferred from homology"/>
<name>A0A2G1WGR3_9EURY</name>
<evidence type="ECO:0000313" key="4">
    <source>
        <dbReference type="EMBL" id="PHQ38150.1"/>
    </source>
</evidence>